<dbReference type="EMBL" id="MUJZ01017312">
    <property type="protein sequence ID" value="OTF80639.1"/>
    <property type="molecule type" value="Genomic_DNA"/>
</dbReference>
<feature type="compositionally biased region" description="Polar residues" evidence="1">
    <location>
        <begin position="73"/>
        <end position="83"/>
    </location>
</feature>
<gene>
    <name evidence="2" type="ORF">BLA29_014924</name>
</gene>
<accession>A0A1Y3BI82</accession>
<feature type="compositionally biased region" description="Polar residues" evidence="1">
    <location>
        <begin position="52"/>
        <end position="63"/>
    </location>
</feature>
<protein>
    <submittedName>
        <fullName evidence="2">Uncharacterized protein</fullName>
    </submittedName>
</protein>
<dbReference type="AlphaFoldDB" id="A0A1Y3BI82"/>
<proteinExistence type="predicted"/>
<name>A0A1Y3BI82_EURMA</name>
<keyword evidence="3" id="KW-1185">Reference proteome</keyword>
<organism evidence="2 3">
    <name type="scientific">Euroglyphus maynei</name>
    <name type="common">Mayne's house dust mite</name>
    <dbReference type="NCBI Taxonomy" id="6958"/>
    <lineage>
        <taxon>Eukaryota</taxon>
        <taxon>Metazoa</taxon>
        <taxon>Ecdysozoa</taxon>
        <taxon>Arthropoda</taxon>
        <taxon>Chelicerata</taxon>
        <taxon>Arachnida</taxon>
        <taxon>Acari</taxon>
        <taxon>Acariformes</taxon>
        <taxon>Sarcoptiformes</taxon>
        <taxon>Astigmata</taxon>
        <taxon>Psoroptidia</taxon>
        <taxon>Analgoidea</taxon>
        <taxon>Pyroglyphidae</taxon>
        <taxon>Pyroglyphinae</taxon>
        <taxon>Euroglyphus</taxon>
    </lineage>
</organism>
<evidence type="ECO:0000313" key="2">
    <source>
        <dbReference type="EMBL" id="OTF80639.1"/>
    </source>
</evidence>
<sequence>MKPLPSKPIGKTSQPSPIVKSLLPIPIVKPSLSKLAVTSSPSKSIREPLTPPKSNHTSFSPESNVKLEKQDKNVQNIDTFDTA</sequence>
<comment type="caution">
    <text evidence="2">The sequence shown here is derived from an EMBL/GenBank/DDBJ whole genome shotgun (WGS) entry which is preliminary data.</text>
</comment>
<evidence type="ECO:0000313" key="3">
    <source>
        <dbReference type="Proteomes" id="UP000194236"/>
    </source>
</evidence>
<feature type="non-terminal residue" evidence="2">
    <location>
        <position position="83"/>
    </location>
</feature>
<evidence type="ECO:0000256" key="1">
    <source>
        <dbReference type="SAM" id="MobiDB-lite"/>
    </source>
</evidence>
<feature type="region of interest" description="Disordered" evidence="1">
    <location>
        <begin position="36"/>
        <end position="83"/>
    </location>
</feature>
<reference evidence="2 3" key="1">
    <citation type="submission" date="2017-03" db="EMBL/GenBank/DDBJ databases">
        <title>Genome Survey of Euroglyphus maynei.</title>
        <authorList>
            <person name="Arlian L.G."/>
            <person name="Morgan M.S."/>
            <person name="Rider S.D."/>
        </authorList>
    </citation>
    <scope>NUCLEOTIDE SEQUENCE [LARGE SCALE GENOMIC DNA]</scope>
    <source>
        <strain evidence="2">Arlian Lab</strain>
        <tissue evidence="2">Whole body</tissue>
    </source>
</reference>
<dbReference type="Proteomes" id="UP000194236">
    <property type="component" value="Unassembled WGS sequence"/>
</dbReference>